<keyword evidence="3" id="KW-1185">Reference proteome</keyword>
<reference evidence="2 3" key="1">
    <citation type="submission" date="2017-05" db="EMBL/GenBank/DDBJ databases">
        <authorList>
            <person name="Varghese N."/>
            <person name="Submissions S."/>
        </authorList>
    </citation>
    <scope>NUCLEOTIDE SEQUENCE [LARGE SCALE GENOMIC DNA]</scope>
    <source>
        <strain evidence="2 3">DSM 25457</strain>
    </source>
</reference>
<protein>
    <submittedName>
        <fullName evidence="2">Uncharacterized protein</fullName>
    </submittedName>
</protein>
<feature type="region of interest" description="Disordered" evidence="1">
    <location>
        <begin position="1"/>
        <end position="28"/>
    </location>
</feature>
<sequence>MSPAGLAKPGQFEAHGESSPVSGDQLSNRVDRILRENLDGRRLDVTQQGAWQVLHGILAYGKAFEVETPAGVQPAVDYLLEGGPLEGFEPSIGDPLPAQTGGSNGAVVGSTTGVRFEFAPSTKTGQGHRDQWLAILAQSNLTPSDPVVVRGRKFQVDDVVRQTEFDIPLNLEEEFSWTLIGLLAFRDTDHVWTARDGNDYSVDLLLEVELNQSIADSVCGGTHRLNAIAMALAKRRSEGKPINGVWQMAEQQIAASIEDARMNQNPDGSYSLAYLHRPGWARDLSEQLGTTGHVLEFVSLAADDETLQSAWVRRSVTRICDLLDACRDIDLECGVLYHALHGLQEYQTRLKRMSSE</sequence>
<evidence type="ECO:0000313" key="3">
    <source>
        <dbReference type="Proteomes" id="UP001158067"/>
    </source>
</evidence>
<feature type="compositionally biased region" description="Polar residues" evidence="1">
    <location>
        <begin position="19"/>
        <end position="28"/>
    </location>
</feature>
<dbReference type="EMBL" id="FXUG01000004">
    <property type="protein sequence ID" value="SMP53931.1"/>
    <property type="molecule type" value="Genomic_DNA"/>
</dbReference>
<dbReference type="Proteomes" id="UP001158067">
    <property type="component" value="Unassembled WGS sequence"/>
</dbReference>
<proteinExistence type="predicted"/>
<gene>
    <name evidence="2" type="ORF">SAMN06265222_104177</name>
</gene>
<name>A0ABY1PZI8_9BACT</name>
<evidence type="ECO:0000256" key="1">
    <source>
        <dbReference type="SAM" id="MobiDB-lite"/>
    </source>
</evidence>
<accession>A0ABY1PZI8</accession>
<organism evidence="2 3">
    <name type="scientific">Neorhodopirellula lusitana</name>
    <dbReference type="NCBI Taxonomy" id="445327"/>
    <lineage>
        <taxon>Bacteria</taxon>
        <taxon>Pseudomonadati</taxon>
        <taxon>Planctomycetota</taxon>
        <taxon>Planctomycetia</taxon>
        <taxon>Pirellulales</taxon>
        <taxon>Pirellulaceae</taxon>
        <taxon>Neorhodopirellula</taxon>
    </lineage>
</organism>
<evidence type="ECO:0000313" key="2">
    <source>
        <dbReference type="EMBL" id="SMP53931.1"/>
    </source>
</evidence>
<comment type="caution">
    <text evidence="2">The sequence shown here is derived from an EMBL/GenBank/DDBJ whole genome shotgun (WGS) entry which is preliminary data.</text>
</comment>